<comment type="caution">
    <text evidence="1">The sequence shown here is derived from an EMBL/GenBank/DDBJ whole genome shotgun (WGS) entry which is preliminary data.</text>
</comment>
<reference evidence="1" key="1">
    <citation type="submission" date="2023-10" db="EMBL/GenBank/DDBJ databases">
        <title>Genome assembly of Pristionchus species.</title>
        <authorList>
            <person name="Yoshida K."/>
            <person name="Sommer R.J."/>
        </authorList>
    </citation>
    <scope>NUCLEOTIDE SEQUENCE</scope>
    <source>
        <strain evidence="1">RS5133</strain>
    </source>
</reference>
<sequence>LLLCLFTFLYIADAQHSTDPLTEAEFNYLKCVRDCERWGMRGDTCTMKCRYQKKRAVADLAASEASESVEGSIRTRRNAEQSERRLQYTELHVTYCSRRYPSSAI</sequence>
<dbReference type="Proteomes" id="UP001432322">
    <property type="component" value="Unassembled WGS sequence"/>
</dbReference>
<evidence type="ECO:0000313" key="1">
    <source>
        <dbReference type="EMBL" id="GMT17435.1"/>
    </source>
</evidence>
<dbReference type="AlphaFoldDB" id="A0AAV5VCL6"/>
<protein>
    <submittedName>
        <fullName evidence="1">Uncharacterized protein</fullName>
    </submittedName>
</protein>
<accession>A0AAV5VCL6</accession>
<gene>
    <name evidence="1" type="ORF">PFISCL1PPCAC_8732</name>
</gene>
<proteinExistence type="predicted"/>
<keyword evidence="2" id="KW-1185">Reference proteome</keyword>
<feature type="non-terminal residue" evidence="1">
    <location>
        <position position="1"/>
    </location>
</feature>
<organism evidence="1 2">
    <name type="scientific">Pristionchus fissidentatus</name>
    <dbReference type="NCBI Taxonomy" id="1538716"/>
    <lineage>
        <taxon>Eukaryota</taxon>
        <taxon>Metazoa</taxon>
        <taxon>Ecdysozoa</taxon>
        <taxon>Nematoda</taxon>
        <taxon>Chromadorea</taxon>
        <taxon>Rhabditida</taxon>
        <taxon>Rhabditina</taxon>
        <taxon>Diplogasteromorpha</taxon>
        <taxon>Diplogasteroidea</taxon>
        <taxon>Neodiplogasteridae</taxon>
        <taxon>Pristionchus</taxon>
    </lineage>
</organism>
<dbReference type="EMBL" id="BTSY01000003">
    <property type="protein sequence ID" value="GMT17435.1"/>
    <property type="molecule type" value="Genomic_DNA"/>
</dbReference>
<name>A0AAV5VCL6_9BILA</name>
<evidence type="ECO:0000313" key="2">
    <source>
        <dbReference type="Proteomes" id="UP001432322"/>
    </source>
</evidence>